<organism evidence="1 2">
    <name type="scientific">Chitinophaga cymbidii</name>
    <dbReference type="NCBI Taxonomy" id="1096750"/>
    <lineage>
        <taxon>Bacteria</taxon>
        <taxon>Pseudomonadati</taxon>
        <taxon>Bacteroidota</taxon>
        <taxon>Chitinophagia</taxon>
        <taxon>Chitinophagales</taxon>
        <taxon>Chitinophagaceae</taxon>
        <taxon>Chitinophaga</taxon>
    </lineage>
</organism>
<name>A0A512RJ72_9BACT</name>
<gene>
    <name evidence="1" type="ORF">CCY01nite_19840</name>
</gene>
<evidence type="ECO:0000313" key="2">
    <source>
        <dbReference type="Proteomes" id="UP000321436"/>
    </source>
</evidence>
<evidence type="ECO:0000313" key="1">
    <source>
        <dbReference type="EMBL" id="GEP95724.1"/>
    </source>
</evidence>
<keyword evidence="2" id="KW-1185">Reference proteome</keyword>
<protein>
    <submittedName>
        <fullName evidence="1">Uncharacterized protein</fullName>
    </submittedName>
</protein>
<proteinExistence type="predicted"/>
<dbReference type="Proteomes" id="UP000321436">
    <property type="component" value="Unassembled WGS sequence"/>
</dbReference>
<accession>A0A512RJ72</accession>
<dbReference type="AlphaFoldDB" id="A0A512RJ72"/>
<reference evidence="1 2" key="1">
    <citation type="submission" date="2019-07" db="EMBL/GenBank/DDBJ databases">
        <title>Whole genome shotgun sequence of Chitinophaga cymbidii NBRC 109752.</title>
        <authorList>
            <person name="Hosoyama A."/>
            <person name="Uohara A."/>
            <person name="Ohji S."/>
            <person name="Ichikawa N."/>
        </authorList>
    </citation>
    <scope>NUCLEOTIDE SEQUENCE [LARGE SCALE GENOMIC DNA]</scope>
    <source>
        <strain evidence="1 2">NBRC 109752</strain>
    </source>
</reference>
<sequence length="91" mass="10493">MPAVPLNQINKEVLISDKHIYIYSTLQADNETAEGFNEHSTIDRYNLENGMYEGSFYIPNRNGEKIKSMIISGKNFIAIHPKKMTLFELKQ</sequence>
<comment type="caution">
    <text evidence="1">The sequence shown here is derived from an EMBL/GenBank/DDBJ whole genome shotgun (WGS) entry which is preliminary data.</text>
</comment>
<dbReference type="EMBL" id="BKAU01000001">
    <property type="protein sequence ID" value="GEP95724.1"/>
    <property type="molecule type" value="Genomic_DNA"/>
</dbReference>